<proteinExistence type="inferred from homology"/>
<dbReference type="InterPro" id="IPR036291">
    <property type="entry name" value="NAD(P)-bd_dom_sf"/>
</dbReference>
<evidence type="ECO:0000256" key="2">
    <source>
        <dbReference type="ARBA" id="ARBA00023002"/>
    </source>
</evidence>
<dbReference type="PRINTS" id="PR00081">
    <property type="entry name" value="GDHRDH"/>
</dbReference>
<evidence type="ECO:0000313" key="4">
    <source>
        <dbReference type="Proteomes" id="UP000738431"/>
    </source>
</evidence>
<reference evidence="3 4" key="2">
    <citation type="submission" date="2023-12" db="EMBL/GenBank/DDBJ databases">
        <title>Description of an unclassified Opitutus bacterium of Verrucomicrobiota.</title>
        <authorList>
            <person name="Zhang D.-F."/>
        </authorList>
    </citation>
    <scope>NUCLEOTIDE SEQUENCE [LARGE SCALE GENOMIC DNA]</scope>
    <source>
        <strain evidence="3 4">WL0086</strain>
    </source>
</reference>
<keyword evidence="4" id="KW-1185">Reference proteome</keyword>
<keyword evidence="2" id="KW-0560">Oxidoreductase</keyword>
<name>A0ABZ1CCV6_9BACT</name>
<dbReference type="InterPro" id="IPR002347">
    <property type="entry name" value="SDR_fam"/>
</dbReference>
<organism evidence="3 4">
    <name type="scientific">Actomonas aquatica</name>
    <dbReference type="NCBI Taxonomy" id="2866162"/>
    <lineage>
        <taxon>Bacteria</taxon>
        <taxon>Pseudomonadati</taxon>
        <taxon>Verrucomicrobiota</taxon>
        <taxon>Opitutia</taxon>
        <taxon>Opitutales</taxon>
        <taxon>Opitutaceae</taxon>
        <taxon>Actomonas</taxon>
    </lineage>
</organism>
<dbReference type="RefSeq" id="WP_221029808.1">
    <property type="nucleotide sequence ID" value="NZ_CP139781.1"/>
</dbReference>
<dbReference type="SUPFAM" id="SSF51735">
    <property type="entry name" value="NAD(P)-binding Rossmann-fold domains"/>
    <property type="match status" value="1"/>
</dbReference>
<dbReference type="Gene3D" id="3.40.50.720">
    <property type="entry name" value="NAD(P)-binding Rossmann-like Domain"/>
    <property type="match status" value="1"/>
</dbReference>
<dbReference type="InterPro" id="IPR020904">
    <property type="entry name" value="Sc_DH/Rdtase_CS"/>
</dbReference>
<accession>A0ABZ1CCV6</accession>
<evidence type="ECO:0000313" key="3">
    <source>
        <dbReference type="EMBL" id="WRQ89504.1"/>
    </source>
</evidence>
<evidence type="ECO:0000256" key="1">
    <source>
        <dbReference type="ARBA" id="ARBA00006484"/>
    </source>
</evidence>
<dbReference type="PANTHER" id="PTHR44196:SF1">
    <property type="entry name" value="DEHYDROGENASE_REDUCTASE SDR FAMILY MEMBER 7B"/>
    <property type="match status" value="1"/>
</dbReference>
<reference evidence="3 4" key="1">
    <citation type="submission" date="2021-08" db="EMBL/GenBank/DDBJ databases">
        <authorList>
            <person name="Zhang D."/>
            <person name="Zhang A."/>
            <person name="Wang L."/>
        </authorList>
    </citation>
    <scope>NUCLEOTIDE SEQUENCE [LARGE SCALE GENOMIC DNA]</scope>
    <source>
        <strain evidence="3 4">WL0086</strain>
    </source>
</reference>
<dbReference type="Proteomes" id="UP000738431">
    <property type="component" value="Chromosome"/>
</dbReference>
<dbReference type="EMBL" id="CP139781">
    <property type="protein sequence ID" value="WRQ89504.1"/>
    <property type="molecule type" value="Genomic_DNA"/>
</dbReference>
<dbReference type="PANTHER" id="PTHR44196">
    <property type="entry name" value="DEHYDROGENASE/REDUCTASE SDR FAMILY MEMBER 7B"/>
    <property type="match status" value="1"/>
</dbReference>
<comment type="similarity">
    <text evidence="1">Belongs to the short-chain dehydrogenases/reductases (SDR) family.</text>
</comment>
<protein>
    <submittedName>
        <fullName evidence="3">SDR family NAD(P)-dependent oxidoreductase</fullName>
    </submittedName>
</protein>
<dbReference type="Pfam" id="PF00106">
    <property type="entry name" value="adh_short"/>
    <property type="match status" value="1"/>
</dbReference>
<sequence>MNLTAKRIILTGGTAGIGRELVDLLAATNELVVIGRDPAKLTELAQRYPTVCPVTCDLSDPTAVSVTADRLAADGDGFDLLLCNAAVQHEPWITAPEFDHGSIMAEVNTNFTSICQLVARLGPELRGRRDAPGAVVLVNSGLALAPKASSAVYCATKAALRSFGRSISYQLAARPVRVQQAYLPLVDTAMTAGRGQGKLSARDAATAILAGIAADKAENYIGQSAALRWLHRLSPAWAYRIMRTR</sequence>
<gene>
    <name evidence="3" type="ORF">K1X11_008785</name>
</gene>
<dbReference type="PROSITE" id="PS00061">
    <property type="entry name" value="ADH_SHORT"/>
    <property type="match status" value="1"/>
</dbReference>